<evidence type="ECO:0000313" key="1">
    <source>
        <dbReference type="EMBL" id="TBO58577.1"/>
    </source>
</evidence>
<comment type="caution">
    <text evidence="1">The sequence shown here is derived from an EMBL/GenBank/DDBJ whole genome shotgun (WGS) entry which is preliminary data.</text>
</comment>
<name>A0A4Q9HTZ8_STRKA</name>
<accession>A0A4Q9HTZ8</accession>
<protein>
    <submittedName>
        <fullName evidence="1">Cold shock domain-containing protein</fullName>
    </submittedName>
</protein>
<dbReference type="AlphaFoldDB" id="A0A4Q9HTZ8"/>
<proteinExistence type="predicted"/>
<dbReference type="Proteomes" id="UP000292452">
    <property type="component" value="Unassembled WGS sequence"/>
</dbReference>
<gene>
    <name evidence="1" type="ORF">EYS09_16720</name>
</gene>
<evidence type="ECO:0000313" key="2">
    <source>
        <dbReference type="Proteomes" id="UP000292452"/>
    </source>
</evidence>
<organism evidence="1 2">
    <name type="scientific">Streptomyces kasugaensis</name>
    <dbReference type="NCBI Taxonomy" id="1946"/>
    <lineage>
        <taxon>Bacteria</taxon>
        <taxon>Bacillati</taxon>
        <taxon>Actinomycetota</taxon>
        <taxon>Actinomycetes</taxon>
        <taxon>Kitasatosporales</taxon>
        <taxon>Streptomycetaceae</taxon>
        <taxon>Streptomyces</taxon>
    </lineage>
</organism>
<dbReference type="SUPFAM" id="SSF50249">
    <property type="entry name" value="Nucleic acid-binding proteins"/>
    <property type="match status" value="1"/>
</dbReference>
<dbReference type="InterPro" id="IPR012340">
    <property type="entry name" value="NA-bd_OB-fold"/>
</dbReference>
<dbReference type="Gene3D" id="2.40.50.140">
    <property type="entry name" value="Nucleic acid-binding proteins"/>
    <property type="match status" value="1"/>
</dbReference>
<sequence>MACPDPRVGGNQMADRVSGVVRWYNQARGVGYIDGDDDLEVRVDRRSIEHGTFVVEGLRVTYVPVEDENGWHAEHLTIVRHSPGAAHHE</sequence>
<keyword evidence="2" id="KW-1185">Reference proteome</keyword>
<dbReference type="EMBL" id="SIXH01000130">
    <property type="protein sequence ID" value="TBO58577.1"/>
    <property type="molecule type" value="Genomic_DNA"/>
</dbReference>
<reference evidence="1 2" key="1">
    <citation type="submission" date="2019-02" db="EMBL/GenBank/DDBJ databases">
        <title>Draft Genome Sequence of Streptomyces sp. AM-2504, identified by 16S rRNA comparative analysis as a Streptomyces Kasugaensis strain.</title>
        <authorList>
            <person name="Napolioni V."/>
            <person name="Giuliodori A.M."/>
            <person name="Spurio R."/>
            <person name="Fabbretti A."/>
        </authorList>
    </citation>
    <scope>NUCLEOTIDE SEQUENCE [LARGE SCALE GENOMIC DNA]</scope>
    <source>
        <strain evidence="1 2">AM-2504</strain>
    </source>
</reference>